<dbReference type="InterPro" id="IPR003593">
    <property type="entry name" value="AAA+_ATPase"/>
</dbReference>
<reference evidence="3" key="1">
    <citation type="journal article" date="2019" name="Int. J. Syst. Evol. Microbiol.">
        <title>The Global Catalogue of Microorganisms (GCM) 10K type strain sequencing project: providing services to taxonomists for standard genome sequencing and annotation.</title>
        <authorList>
            <consortium name="The Broad Institute Genomics Platform"/>
            <consortium name="The Broad Institute Genome Sequencing Center for Infectious Disease"/>
            <person name="Wu L."/>
            <person name="Ma J."/>
        </authorList>
    </citation>
    <scope>NUCLEOTIDE SEQUENCE [LARGE SCALE GENOMIC DNA]</scope>
    <source>
        <strain evidence="3">CCUG 56331</strain>
    </source>
</reference>
<keyword evidence="3" id="KW-1185">Reference proteome</keyword>
<organism evidence="2 3">
    <name type="scientific">Ureibacillus suwonensis</name>
    <dbReference type="NCBI Taxonomy" id="313007"/>
    <lineage>
        <taxon>Bacteria</taxon>
        <taxon>Bacillati</taxon>
        <taxon>Bacillota</taxon>
        <taxon>Bacilli</taxon>
        <taxon>Bacillales</taxon>
        <taxon>Caryophanaceae</taxon>
        <taxon>Ureibacillus</taxon>
    </lineage>
</organism>
<protein>
    <submittedName>
        <fullName evidence="2">ATP-binding protein</fullName>
    </submittedName>
</protein>
<dbReference type="InterPro" id="IPR052026">
    <property type="entry name" value="ExeA_AAA_ATPase_DNA-bind"/>
</dbReference>
<proteinExistence type="predicted"/>
<dbReference type="Gene3D" id="3.40.50.300">
    <property type="entry name" value="P-loop containing nucleotide triphosphate hydrolases"/>
    <property type="match status" value="1"/>
</dbReference>
<name>A0ABW0RA17_9BACL</name>
<dbReference type="Pfam" id="PF13401">
    <property type="entry name" value="AAA_22"/>
    <property type="match status" value="1"/>
</dbReference>
<keyword evidence="2" id="KW-0547">Nucleotide-binding</keyword>
<dbReference type="SMART" id="SM00382">
    <property type="entry name" value="AAA"/>
    <property type="match status" value="1"/>
</dbReference>
<evidence type="ECO:0000313" key="3">
    <source>
        <dbReference type="Proteomes" id="UP001595978"/>
    </source>
</evidence>
<comment type="caution">
    <text evidence="2">The sequence shown here is derived from an EMBL/GenBank/DDBJ whole genome shotgun (WGS) entry which is preliminary data.</text>
</comment>
<accession>A0ABW0RA17</accession>
<keyword evidence="2" id="KW-0067">ATP-binding</keyword>
<sequence>MMTIKLKNGTVAQLANYQADTDLIEYQNNPLIEALPPIYSHEQLVELLMLYPPFHERERLLDEYKRVHYIQRLFQYFQPFPLHLEIYSSIDRVLRTGYLSRNPLSKEFATSFYDIKNLKMTNFDNVANQTGQTISIIGTSGVGKTRTLQRILNLYPQVISHVEYNKQPLNMYQITYLFIQTPFDGSVKTLIYDFFYQFDQLMGTKYFDRYANSRLSTSQLMPIVASLSKHIGVLIIDEIQHLKSMKQKSSNEMLNFMTTLINQVNIPLVMVGTPKSLEVLQLQFRQARRSFNPGNILWDRLQKDEIWDLLIGGLFKYQWTRFETPLTPELSALFYEHTQGICDILIKLFMMVQLRAISSGEEKITPELINKVANEELKMVQPMLKALKEGNVKRLVEYDDLFLPNIETFMQREKVQLDKKQVMQSLKDGVAKHQKQEELINEAIVRLQILGIDEADAKPLVMNVLKDEPLNDVAILVKKAYLASANIASESAVETIDLRDVVKQGKQAGKTAYEALLEIGMIRREYVECDAL</sequence>
<dbReference type="RefSeq" id="WP_390309101.1">
    <property type="nucleotide sequence ID" value="NZ_JBHSNQ010000051.1"/>
</dbReference>
<dbReference type="InterPro" id="IPR027417">
    <property type="entry name" value="P-loop_NTPase"/>
</dbReference>
<evidence type="ECO:0000313" key="2">
    <source>
        <dbReference type="EMBL" id="MFC5541428.1"/>
    </source>
</evidence>
<dbReference type="PANTHER" id="PTHR35894:SF5">
    <property type="entry name" value="MU-LIKE PROPHAGE FLUMU DNA TRANSPOSITION PROTEIN B"/>
    <property type="match status" value="1"/>
</dbReference>
<dbReference type="InterPro" id="IPR049945">
    <property type="entry name" value="AAA_22"/>
</dbReference>
<dbReference type="EMBL" id="JBHSNQ010000051">
    <property type="protein sequence ID" value="MFC5541428.1"/>
    <property type="molecule type" value="Genomic_DNA"/>
</dbReference>
<evidence type="ECO:0000259" key="1">
    <source>
        <dbReference type="SMART" id="SM00382"/>
    </source>
</evidence>
<dbReference type="Proteomes" id="UP001595978">
    <property type="component" value="Unassembled WGS sequence"/>
</dbReference>
<feature type="domain" description="AAA+ ATPase" evidence="1">
    <location>
        <begin position="130"/>
        <end position="313"/>
    </location>
</feature>
<dbReference type="PANTHER" id="PTHR35894">
    <property type="entry name" value="GENERAL SECRETION PATHWAY PROTEIN A-RELATED"/>
    <property type="match status" value="1"/>
</dbReference>
<dbReference type="GO" id="GO:0005524">
    <property type="term" value="F:ATP binding"/>
    <property type="evidence" value="ECO:0007669"/>
    <property type="project" value="UniProtKB-KW"/>
</dbReference>
<dbReference type="SUPFAM" id="SSF52540">
    <property type="entry name" value="P-loop containing nucleoside triphosphate hydrolases"/>
    <property type="match status" value="1"/>
</dbReference>
<gene>
    <name evidence="2" type="ORF">ACFPOH_06495</name>
</gene>